<organism evidence="3 4">
    <name type="scientific">Intrasporangium oryzae NRRL B-24470</name>
    <dbReference type="NCBI Taxonomy" id="1386089"/>
    <lineage>
        <taxon>Bacteria</taxon>
        <taxon>Bacillati</taxon>
        <taxon>Actinomycetota</taxon>
        <taxon>Actinomycetes</taxon>
        <taxon>Micrococcales</taxon>
        <taxon>Intrasporangiaceae</taxon>
        <taxon>Intrasporangium</taxon>
    </lineage>
</organism>
<protein>
    <submittedName>
        <fullName evidence="3">Aminoglycoside phosphotransferase</fullName>
    </submittedName>
</protein>
<dbReference type="Gene3D" id="3.90.1200.10">
    <property type="match status" value="1"/>
</dbReference>
<dbReference type="eggNOG" id="COG3173">
    <property type="taxonomic scope" value="Bacteria"/>
</dbReference>
<comment type="caution">
    <text evidence="3">The sequence shown here is derived from an EMBL/GenBank/DDBJ whole genome shotgun (WGS) entry which is preliminary data.</text>
</comment>
<dbReference type="OrthoDB" id="3239865at2"/>
<evidence type="ECO:0000256" key="1">
    <source>
        <dbReference type="SAM" id="MobiDB-lite"/>
    </source>
</evidence>
<reference evidence="3 4" key="1">
    <citation type="submission" date="2013-08" db="EMBL/GenBank/DDBJ databases">
        <title>Intrasporangium oryzae NRRL B-24470.</title>
        <authorList>
            <person name="Liu H."/>
            <person name="Wang G."/>
        </authorList>
    </citation>
    <scope>NUCLEOTIDE SEQUENCE [LARGE SCALE GENOMIC DNA]</scope>
    <source>
        <strain evidence="3 4">NRRL B-24470</strain>
    </source>
</reference>
<evidence type="ECO:0000259" key="2">
    <source>
        <dbReference type="Pfam" id="PF01636"/>
    </source>
</evidence>
<proteinExistence type="predicted"/>
<dbReference type="AlphaFoldDB" id="W9G2F4"/>
<dbReference type="SUPFAM" id="SSF56112">
    <property type="entry name" value="Protein kinase-like (PK-like)"/>
    <property type="match status" value="1"/>
</dbReference>
<name>W9G2F4_9MICO</name>
<feature type="compositionally biased region" description="Low complexity" evidence="1">
    <location>
        <begin position="441"/>
        <end position="462"/>
    </location>
</feature>
<evidence type="ECO:0000313" key="3">
    <source>
        <dbReference type="EMBL" id="EWT00306.1"/>
    </source>
</evidence>
<sequence>MTRSPLVLAALASAAVPGLDPVSVEGVRVHEGDLYELAHVQDSQDRRWVVRAPRTQAAGAMLEDVASLNSLLDRRLDVAVPVVRGLAVVPEGRAAVYPHLAGLPLDFAALPPGDLAAEVGRVLAHIHNIEHVLFDEAGRPVYDAESHRRRQLSELDRAAGTGHVPTSLLTRWEQVIEDVSLWRFAPTPVHGSFTGAHVLASFDDDDASAGHVRAVLAWEESRIGDPADDFSELSALASGEALADVLEAYTQSRVEPPDPHLARRARLAAELTPVRMLLRAHASGERRLLDAAADELRRLDERLSSEAEQPPAARSSAPESGHGAAAEDCQGVPEATAASTPGSGAASGSPAAVATTFPDREEDKTPIEAASEAESEAEVAAEVPGPRRVITHHGATQLLPVGGPSGEASGDEATDEPASGRQPARPQPAGEQSAGEPDPQRPAAQQPAAEQPPAEQPAAEQPPAEPAPGGQPPGERRAGLSVAPEVTERADEDGDGLLDLHEGASDFVPVEPRQARRAAD</sequence>
<keyword evidence="3" id="KW-0808">Transferase</keyword>
<evidence type="ECO:0000313" key="4">
    <source>
        <dbReference type="Proteomes" id="UP000019489"/>
    </source>
</evidence>
<dbReference type="GO" id="GO:0016740">
    <property type="term" value="F:transferase activity"/>
    <property type="evidence" value="ECO:0007669"/>
    <property type="project" value="UniProtKB-KW"/>
</dbReference>
<feature type="region of interest" description="Disordered" evidence="1">
    <location>
        <begin position="302"/>
        <end position="520"/>
    </location>
</feature>
<accession>W9G2F4</accession>
<feature type="compositionally biased region" description="Low complexity" evidence="1">
    <location>
        <begin position="335"/>
        <end position="356"/>
    </location>
</feature>
<dbReference type="EMBL" id="AWSA01000047">
    <property type="protein sequence ID" value="EWT00306.1"/>
    <property type="molecule type" value="Genomic_DNA"/>
</dbReference>
<dbReference type="InterPro" id="IPR011009">
    <property type="entry name" value="Kinase-like_dom_sf"/>
</dbReference>
<dbReference type="PATRIC" id="fig|1386089.3.peg.3460"/>
<keyword evidence="4" id="KW-1185">Reference proteome</keyword>
<feature type="domain" description="Aminoglycoside phosphotransferase" evidence="2">
    <location>
        <begin position="39"/>
        <end position="251"/>
    </location>
</feature>
<gene>
    <name evidence="3" type="ORF">N865_16325</name>
</gene>
<dbReference type="Pfam" id="PF01636">
    <property type="entry name" value="APH"/>
    <property type="match status" value="1"/>
</dbReference>
<dbReference type="Proteomes" id="UP000019489">
    <property type="component" value="Unassembled WGS sequence"/>
</dbReference>
<dbReference type="STRING" id="1386089.N865_16325"/>
<dbReference type="InterPro" id="IPR002575">
    <property type="entry name" value="Aminoglycoside_PTrfase"/>
</dbReference>
<dbReference type="RefSeq" id="WP_034808650.1">
    <property type="nucleotide sequence ID" value="NZ_AWSA01000047.1"/>
</dbReference>